<keyword evidence="2" id="KW-0472">Membrane</keyword>
<protein>
    <submittedName>
        <fullName evidence="3">Uncharacterized protein</fullName>
    </submittedName>
</protein>
<accession>A0ABV2HA81</accession>
<keyword evidence="2" id="KW-1133">Transmembrane helix</keyword>
<evidence type="ECO:0000313" key="3">
    <source>
        <dbReference type="EMBL" id="MET3587428.1"/>
    </source>
</evidence>
<sequence length="82" mass="8893">MPTREQDFYGAKQTTTEYEGQERPGSRRGRSRSQWAVTGLAIFLICIFVWVALRPPGSTDPAPAGTPATGIVRESGPTSNNP</sequence>
<dbReference type="EMBL" id="JBEPLJ010000014">
    <property type="protein sequence ID" value="MET3587428.1"/>
    <property type="molecule type" value="Genomic_DNA"/>
</dbReference>
<dbReference type="RefSeq" id="WP_247245280.1">
    <property type="nucleotide sequence ID" value="NZ_JALJRA010000014.1"/>
</dbReference>
<organism evidence="3 4">
    <name type="scientific">Pseudorhizobium tarimense</name>
    <dbReference type="NCBI Taxonomy" id="1079109"/>
    <lineage>
        <taxon>Bacteria</taxon>
        <taxon>Pseudomonadati</taxon>
        <taxon>Pseudomonadota</taxon>
        <taxon>Alphaproteobacteria</taxon>
        <taxon>Hyphomicrobiales</taxon>
        <taxon>Rhizobiaceae</taxon>
        <taxon>Rhizobium/Agrobacterium group</taxon>
        <taxon>Pseudorhizobium</taxon>
    </lineage>
</organism>
<keyword evidence="2" id="KW-0812">Transmembrane</keyword>
<feature type="region of interest" description="Disordered" evidence="1">
    <location>
        <begin position="1"/>
        <end position="32"/>
    </location>
</feature>
<name>A0ABV2HA81_9HYPH</name>
<evidence type="ECO:0000256" key="1">
    <source>
        <dbReference type="SAM" id="MobiDB-lite"/>
    </source>
</evidence>
<reference evidence="3 4" key="1">
    <citation type="submission" date="2024-06" db="EMBL/GenBank/DDBJ databases">
        <title>Genomic Encyclopedia of Type Strains, Phase IV (KMG-IV): sequencing the most valuable type-strain genomes for metagenomic binning, comparative biology and taxonomic classification.</title>
        <authorList>
            <person name="Goeker M."/>
        </authorList>
    </citation>
    <scope>NUCLEOTIDE SEQUENCE [LARGE SCALE GENOMIC DNA]</scope>
    <source>
        <strain evidence="3 4">DSM 105042</strain>
    </source>
</reference>
<keyword evidence="4" id="KW-1185">Reference proteome</keyword>
<comment type="caution">
    <text evidence="3">The sequence shown here is derived from an EMBL/GenBank/DDBJ whole genome shotgun (WGS) entry which is preliminary data.</text>
</comment>
<gene>
    <name evidence="3" type="ORF">ABID21_003553</name>
</gene>
<proteinExistence type="predicted"/>
<dbReference type="Proteomes" id="UP001549031">
    <property type="component" value="Unassembled WGS sequence"/>
</dbReference>
<feature type="transmembrane region" description="Helical" evidence="2">
    <location>
        <begin position="35"/>
        <end position="53"/>
    </location>
</feature>
<evidence type="ECO:0000313" key="4">
    <source>
        <dbReference type="Proteomes" id="UP001549031"/>
    </source>
</evidence>
<evidence type="ECO:0000256" key="2">
    <source>
        <dbReference type="SAM" id="Phobius"/>
    </source>
</evidence>
<feature type="region of interest" description="Disordered" evidence="1">
    <location>
        <begin position="57"/>
        <end position="82"/>
    </location>
</feature>